<name>A0A834EJN3_9CHIR</name>
<dbReference type="Proteomes" id="UP000664940">
    <property type="component" value="Unassembled WGS sequence"/>
</dbReference>
<evidence type="ECO:0000313" key="1">
    <source>
        <dbReference type="EMBL" id="KAF6119696.1"/>
    </source>
</evidence>
<organism evidence="1 2">
    <name type="scientific">Phyllostomus discolor</name>
    <name type="common">pale spear-nosed bat</name>
    <dbReference type="NCBI Taxonomy" id="89673"/>
    <lineage>
        <taxon>Eukaryota</taxon>
        <taxon>Metazoa</taxon>
        <taxon>Chordata</taxon>
        <taxon>Craniata</taxon>
        <taxon>Vertebrata</taxon>
        <taxon>Euteleostomi</taxon>
        <taxon>Mammalia</taxon>
        <taxon>Eutheria</taxon>
        <taxon>Laurasiatheria</taxon>
        <taxon>Chiroptera</taxon>
        <taxon>Yangochiroptera</taxon>
        <taxon>Phyllostomidae</taxon>
        <taxon>Phyllostominae</taxon>
        <taxon>Phyllostomus</taxon>
    </lineage>
</organism>
<protein>
    <submittedName>
        <fullName evidence="1">Uncharacterized protein</fullName>
    </submittedName>
</protein>
<sequence length="199" mass="21635">MWRPFCSKPFSSSKHRNPLVRKKPEIQIYAQRTIPLAPRFLSALLESRAATRMCLHLSNSRLSFSLEHTLVRPVSLQLSPSPGARRHCQIPVASCARGSSRWTPVSNPGCSCLCGQQTFSAHASVCCSQSKRMGAVQDPCSVAWGCSVLRPTAGEVGIVRKPAQAGQCKSCGWDLAVEARGSAFGCPPFKIFPSKSYTL</sequence>
<dbReference type="EMBL" id="JABVXQ010000003">
    <property type="protein sequence ID" value="KAF6119696.1"/>
    <property type="molecule type" value="Genomic_DNA"/>
</dbReference>
<accession>A0A834EJN3</accession>
<proteinExistence type="predicted"/>
<comment type="caution">
    <text evidence="1">The sequence shown here is derived from an EMBL/GenBank/DDBJ whole genome shotgun (WGS) entry which is preliminary data.</text>
</comment>
<reference evidence="1 2" key="1">
    <citation type="journal article" date="2020" name="Nature">
        <title>Six reference-quality genomes reveal evolution of bat adaptations.</title>
        <authorList>
            <person name="Jebb D."/>
            <person name="Huang Z."/>
            <person name="Pippel M."/>
            <person name="Hughes G.M."/>
            <person name="Lavrichenko K."/>
            <person name="Devanna P."/>
            <person name="Winkler S."/>
            <person name="Jermiin L.S."/>
            <person name="Skirmuntt E.C."/>
            <person name="Katzourakis A."/>
            <person name="Burkitt-Gray L."/>
            <person name="Ray D.A."/>
            <person name="Sullivan K.A.M."/>
            <person name="Roscito J.G."/>
            <person name="Kirilenko B.M."/>
            <person name="Davalos L.M."/>
            <person name="Corthals A.P."/>
            <person name="Power M.L."/>
            <person name="Jones G."/>
            <person name="Ransome R.D."/>
            <person name="Dechmann D.K.N."/>
            <person name="Locatelli A.G."/>
            <person name="Puechmaille S.J."/>
            <person name="Fedrigo O."/>
            <person name="Jarvis E.D."/>
            <person name="Hiller M."/>
            <person name="Vernes S.C."/>
            <person name="Myers E.W."/>
            <person name="Teeling E.C."/>
        </authorList>
    </citation>
    <scope>NUCLEOTIDE SEQUENCE [LARGE SCALE GENOMIC DNA]</scope>
    <source>
        <strain evidence="1">Bat1K_MPI-CBG_1</strain>
    </source>
</reference>
<gene>
    <name evidence="1" type="ORF">HJG60_010144</name>
</gene>
<evidence type="ECO:0000313" key="2">
    <source>
        <dbReference type="Proteomes" id="UP000664940"/>
    </source>
</evidence>
<dbReference type="AlphaFoldDB" id="A0A834EJN3"/>